<sequence length="502" mass="54823">GLSAKSRAHGAVGVRGAPPPGNWWASSSSCAHQEHIKINLWERRNACPQFLMRRCDLRQSHNSRVSGGMSSSLPILPNSLKETFHGPYNPQLTPMQRQLTSDLVPLHQSALPSATLHPRAGAMRSSYAASLGYSPNPLDSAPNHERQSMVAPFAPQPSDIEVFQTLSNNIPGGHTGATWFPGSADGLSDYGDNIPASGSQIQNGGPAVTSDVVAKQNEWWAEIMNDDWRDILDATAADPQSKSMVQPSNSAASQPAVNQPASSHGGEICNVASPPNSNSAAKQRMRWTPELHECFVDSVNKLGGSEKATPKGVLKLMKVDGLTIYHVKSHLQKYRTARYKPDLMEGTAEKRTTTEELTLDLKSSMDLTEALRLQMEVQKRLHEQLETQRKLQLRIEEQGKYLQMMFEKQSKSNTEKVQDLSSGATTTLSSEPSHPATRNRDNDAADDVNRTGENPVSAEIGETLMHAGGNQEMAESESSDPLANTNDGSKAPQEKRRRVHDS</sequence>
<keyword evidence="2" id="KW-0238">DNA-binding</keyword>
<dbReference type="AlphaFoldDB" id="A0A453I6J2"/>
<evidence type="ECO:0000256" key="2">
    <source>
        <dbReference type="ARBA" id="ARBA00023125"/>
    </source>
</evidence>
<protein>
    <recommendedName>
        <fullName evidence="6">HTH myb-type domain-containing protein</fullName>
    </recommendedName>
</protein>
<feature type="region of interest" description="Disordered" evidence="5">
    <location>
        <begin position="407"/>
        <end position="502"/>
    </location>
</feature>
<reference evidence="7" key="4">
    <citation type="submission" date="2019-03" db="UniProtKB">
        <authorList>
            <consortium name="EnsemblPlants"/>
        </authorList>
    </citation>
    <scope>IDENTIFICATION</scope>
</reference>
<dbReference type="Proteomes" id="UP000015105">
    <property type="component" value="Chromosome 4D"/>
</dbReference>
<dbReference type="Gene3D" id="1.10.10.60">
    <property type="entry name" value="Homeodomain-like"/>
    <property type="match status" value="1"/>
</dbReference>
<reference evidence="7" key="5">
    <citation type="journal article" date="2021" name="G3 (Bethesda)">
        <title>Aegilops tauschii genome assembly Aet v5.0 features greater sequence contiguity and improved annotation.</title>
        <authorList>
            <person name="Wang L."/>
            <person name="Zhu T."/>
            <person name="Rodriguez J.C."/>
            <person name="Deal K.R."/>
            <person name="Dubcovsky J."/>
            <person name="McGuire P.E."/>
            <person name="Lux T."/>
            <person name="Spannagl M."/>
            <person name="Mayer K.F.X."/>
            <person name="Baldrich P."/>
            <person name="Meyers B.C."/>
            <person name="Huo N."/>
            <person name="Gu Y.Q."/>
            <person name="Zhou H."/>
            <person name="Devos K.M."/>
            <person name="Bennetzen J.L."/>
            <person name="Unver T."/>
            <person name="Budak H."/>
            <person name="Gulick P.J."/>
            <person name="Galiba G."/>
            <person name="Kalapos B."/>
            <person name="Nelson D.R."/>
            <person name="Li P."/>
            <person name="You F.M."/>
            <person name="Luo M.C."/>
            <person name="Dvorak J."/>
        </authorList>
    </citation>
    <scope>NUCLEOTIDE SEQUENCE [LARGE SCALE GENOMIC DNA]</scope>
    <source>
        <strain evidence="7">cv. AL8/78</strain>
    </source>
</reference>
<dbReference type="FunFam" id="1.10.10.60:FF:000002">
    <property type="entry name" value="Myb family transcription factor"/>
    <property type="match status" value="1"/>
</dbReference>
<feature type="compositionally biased region" description="Basic and acidic residues" evidence="5">
    <location>
        <begin position="408"/>
        <end position="418"/>
    </location>
</feature>
<dbReference type="InterPro" id="IPR017930">
    <property type="entry name" value="Myb_dom"/>
</dbReference>
<dbReference type="PROSITE" id="PS51294">
    <property type="entry name" value="HTH_MYB"/>
    <property type="match status" value="1"/>
</dbReference>
<dbReference type="NCBIfam" id="TIGR01557">
    <property type="entry name" value="myb_SHAQKYF"/>
    <property type="match status" value="1"/>
</dbReference>
<organism evidence="7 8">
    <name type="scientific">Aegilops tauschii subsp. strangulata</name>
    <name type="common">Goatgrass</name>
    <dbReference type="NCBI Taxonomy" id="200361"/>
    <lineage>
        <taxon>Eukaryota</taxon>
        <taxon>Viridiplantae</taxon>
        <taxon>Streptophyta</taxon>
        <taxon>Embryophyta</taxon>
        <taxon>Tracheophyta</taxon>
        <taxon>Spermatophyta</taxon>
        <taxon>Magnoliopsida</taxon>
        <taxon>Liliopsida</taxon>
        <taxon>Poales</taxon>
        <taxon>Poaceae</taxon>
        <taxon>BOP clade</taxon>
        <taxon>Pooideae</taxon>
        <taxon>Triticodae</taxon>
        <taxon>Triticeae</taxon>
        <taxon>Triticinae</taxon>
        <taxon>Aegilops</taxon>
    </lineage>
</organism>
<feature type="compositionally biased region" description="Polar residues" evidence="5">
    <location>
        <begin position="479"/>
        <end position="488"/>
    </location>
</feature>
<keyword evidence="4" id="KW-0539">Nucleus</keyword>
<feature type="domain" description="HTH myb-type" evidence="6">
    <location>
        <begin position="279"/>
        <end position="339"/>
    </location>
</feature>
<evidence type="ECO:0000256" key="3">
    <source>
        <dbReference type="ARBA" id="ARBA00023163"/>
    </source>
</evidence>
<dbReference type="InterPro" id="IPR025756">
    <property type="entry name" value="Myb_CC_LHEQLE"/>
</dbReference>
<feature type="compositionally biased region" description="Polar residues" evidence="5">
    <location>
        <begin position="419"/>
        <end position="432"/>
    </location>
</feature>
<feature type="compositionally biased region" description="Basic and acidic residues" evidence="5">
    <location>
        <begin position="438"/>
        <end position="450"/>
    </location>
</feature>
<name>A0A453I6J2_AEGTS</name>
<dbReference type="InterPro" id="IPR006447">
    <property type="entry name" value="Myb_dom_plants"/>
</dbReference>
<evidence type="ECO:0000313" key="7">
    <source>
        <dbReference type="EnsemblPlants" id="AET4Gv20458000.6"/>
    </source>
</evidence>
<dbReference type="Pfam" id="PF00249">
    <property type="entry name" value="Myb_DNA-binding"/>
    <property type="match status" value="1"/>
</dbReference>
<keyword evidence="8" id="KW-1185">Reference proteome</keyword>
<evidence type="ECO:0000256" key="4">
    <source>
        <dbReference type="ARBA" id="ARBA00023242"/>
    </source>
</evidence>
<dbReference type="SUPFAM" id="SSF46689">
    <property type="entry name" value="Homeodomain-like"/>
    <property type="match status" value="1"/>
</dbReference>
<reference evidence="7" key="3">
    <citation type="journal article" date="2017" name="Nature">
        <title>Genome sequence of the progenitor of the wheat D genome Aegilops tauschii.</title>
        <authorList>
            <person name="Luo M.C."/>
            <person name="Gu Y.Q."/>
            <person name="Puiu D."/>
            <person name="Wang H."/>
            <person name="Twardziok S.O."/>
            <person name="Deal K.R."/>
            <person name="Huo N."/>
            <person name="Zhu T."/>
            <person name="Wang L."/>
            <person name="Wang Y."/>
            <person name="McGuire P.E."/>
            <person name="Liu S."/>
            <person name="Long H."/>
            <person name="Ramasamy R.K."/>
            <person name="Rodriguez J.C."/>
            <person name="Van S.L."/>
            <person name="Yuan L."/>
            <person name="Wang Z."/>
            <person name="Xia Z."/>
            <person name="Xiao L."/>
            <person name="Anderson O.D."/>
            <person name="Ouyang S."/>
            <person name="Liang Y."/>
            <person name="Zimin A.V."/>
            <person name="Pertea G."/>
            <person name="Qi P."/>
            <person name="Bennetzen J.L."/>
            <person name="Dai X."/>
            <person name="Dawson M.W."/>
            <person name="Muller H.G."/>
            <person name="Kugler K."/>
            <person name="Rivarola-Duarte L."/>
            <person name="Spannagl M."/>
            <person name="Mayer K.F.X."/>
            <person name="Lu F.H."/>
            <person name="Bevan M.W."/>
            <person name="Leroy P."/>
            <person name="Li P."/>
            <person name="You F.M."/>
            <person name="Sun Q."/>
            <person name="Liu Z."/>
            <person name="Lyons E."/>
            <person name="Wicker T."/>
            <person name="Salzberg S.L."/>
            <person name="Devos K.M."/>
            <person name="Dvorak J."/>
        </authorList>
    </citation>
    <scope>NUCLEOTIDE SEQUENCE [LARGE SCALE GENOMIC DNA]</scope>
    <source>
        <strain evidence="7">cv. AL8/78</strain>
    </source>
</reference>
<feature type="region of interest" description="Disordered" evidence="5">
    <location>
        <begin position="239"/>
        <end position="284"/>
    </location>
</feature>
<dbReference type="PANTHER" id="PTHR31499:SF80">
    <property type="entry name" value="HTH MYB-TYPE DOMAIN-CONTAINING PROTEIN"/>
    <property type="match status" value="1"/>
</dbReference>
<proteinExistence type="predicted"/>
<accession>A0A453I6J2</accession>
<dbReference type="GO" id="GO:0003677">
    <property type="term" value="F:DNA binding"/>
    <property type="evidence" value="ECO:0007669"/>
    <property type="project" value="UniProtKB-KW"/>
</dbReference>
<dbReference type="EnsemblPlants" id="AET4Gv20458000.6">
    <property type="protein sequence ID" value="AET4Gv20458000.6"/>
    <property type="gene ID" value="AET4Gv20458000"/>
</dbReference>
<reference evidence="8" key="2">
    <citation type="journal article" date="2017" name="Nat. Plants">
        <title>The Aegilops tauschii genome reveals multiple impacts of transposons.</title>
        <authorList>
            <person name="Zhao G."/>
            <person name="Zou C."/>
            <person name="Li K."/>
            <person name="Wang K."/>
            <person name="Li T."/>
            <person name="Gao L."/>
            <person name="Zhang X."/>
            <person name="Wang H."/>
            <person name="Yang Z."/>
            <person name="Liu X."/>
            <person name="Jiang W."/>
            <person name="Mao L."/>
            <person name="Kong X."/>
            <person name="Jiao Y."/>
            <person name="Jia J."/>
        </authorList>
    </citation>
    <scope>NUCLEOTIDE SEQUENCE [LARGE SCALE GENOMIC DNA]</scope>
    <source>
        <strain evidence="8">cv. AL8/78</strain>
    </source>
</reference>
<reference evidence="8" key="1">
    <citation type="journal article" date="2014" name="Science">
        <title>Ancient hybridizations among the ancestral genomes of bread wheat.</title>
        <authorList>
            <consortium name="International Wheat Genome Sequencing Consortium,"/>
            <person name="Marcussen T."/>
            <person name="Sandve S.R."/>
            <person name="Heier L."/>
            <person name="Spannagl M."/>
            <person name="Pfeifer M."/>
            <person name="Jakobsen K.S."/>
            <person name="Wulff B.B."/>
            <person name="Steuernagel B."/>
            <person name="Mayer K.F."/>
            <person name="Olsen O.A."/>
        </authorList>
    </citation>
    <scope>NUCLEOTIDE SEQUENCE [LARGE SCALE GENOMIC DNA]</scope>
    <source>
        <strain evidence="8">cv. AL8/78</strain>
    </source>
</reference>
<keyword evidence="3" id="KW-0804">Transcription</keyword>
<dbReference type="GO" id="GO:0003700">
    <property type="term" value="F:DNA-binding transcription factor activity"/>
    <property type="evidence" value="ECO:0007669"/>
    <property type="project" value="InterPro"/>
</dbReference>
<evidence type="ECO:0000256" key="1">
    <source>
        <dbReference type="ARBA" id="ARBA00023015"/>
    </source>
</evidence>
<dbReference type="InterPro" id="IPR001005">
    <property type="entry name" value="SANT/Myb"/>
</dbReference>
<evidence type="ECO:0000313" key="8">
    <source>
        <dbReference type="Proteomes" id="UP000015105"/>
    </source>
</evidence>
<feature type="compositionally biased region" description="Polar residues" evidence="5">
    <location>
        <begin position="239"/>
        <end position="262"/>
    </location>
</feature>
<keyword evidence="1" id="KW-0805">Transcription regulation</keyword>
<dbReference type="PANTHER" id="PTHR31499">
    <property type="entry name" value="MYB FAMILY TRANSCRIPTION FACTOR PHL11"/>
    <property type="match status" value="1"/>
</dbReference>
<dbReference type="InterPro" id="IPR009057">
    <property type="entry name" value="Homeodomain-like_sf"/>
</dbReference>
<evidence type="ECO:0000259" key="6">
    <source>
        <dbReference type="PROSITE" id="PS51294"/>
    </source>
</evidence>
<evidence type="ECO:0000256" key="5">
    <source>
        <dbReference type="SAM" id="MobiDB-lite"/>
    </source>
</evidence>
<dbReference type="InterPro" id="IPR046955">
    <property type="entry name" value="PHR1-like"/>
</dbReference>
<dbReference type="Pfam" id="PF14379">
    <property type="entry name" value="Myb_CC_LHEQLE"/>
    <property type="match status" value="1"/>
</dbReference>
<dbReference type="Gramene" id="AET4Gv20458000.6">
    <property type="protein sequence ID" value="AET4Gv20458000.6"/>
    <property type="gene ID" value="AET4Gv20458000"/>
</dbReference>